<accession>A0A2P7RUB5</accession>
<dbReference type="Gene3D" id="3.90.550.10">
    <property type="entry name" value="Spore Coat Polysaccharide Biosynthesis Protein SpsA, Chain A"/>
    <property type="match status" value="1"/>
</dbReference>
<dbReference type="AlphaFoldDB" id="A0A2P7RUB5"/>
<evidence type="ECO:0000313" key="3">
    <source>
        <dbReference type="Proteomes" id="UP000240653"/>
    </source>
</evidence>
<dbReference type="InterPro" id="IPR029044">
    <property type="entry name" value="Nucleotide-diphossugar_trans"/>
</dbReference>
<dbReference type="GO" id="GO:0016740">
    <property type="term" value="F:transferase activity"/>
    <property type="evidence" value="ECO:0007669"/>
    <property type="project" value="UniProtKB-KW"/>
</dbReference>
<comment type="caution">
    <text evidence="2">The sequence shown here is derived from an EMBL/GenBank/DDBJ whole genome shotgun (WGS) entry which is preliminary data.</text>
</comment>
<name>A0A2P7RUB5_9HYPH</name>
<dbReference type="Proteomes" id="UP000240653">
    <property type="component" value="Unassembled WGS sequence"/>
</dbReference>
<dbReference type="Pfam" id="PF00535">
    <property type="entry name" value="Glycos_transf_2"/>
    <property type="match status" value="1"/>
</dbReference>
<organism evidence="2 3">
    <name type="scientific">Pseudaminobacter soli</name>
    <name type="common">ex Li et al. 2025</name>
    <dbReference type="NCBI Taxonomy" id="1295366"/>
    <lineage>
        <taxon>Bacteria</taxon>
        <taxon>Pseudomonadati</taxon>
        <taxon>Pseudomonadota</taxon>
        <taxon>Alphaproteobacteria</taxon>
        <taxon>Hyphomicrobiales</taxon>
        <taxon>Phyllobacteriaceae</taxon>
        <taxon>Pseudaminobacter</taxon>
    </lineage>
</organism>
<dbReference type="PANTHER" id="PTHR43685">
    <property type="entry name" value="GLYCOSYLTRANSFERASE"/>
    <property type="match status" value="1"/>
</dbReference>
<reference evidence="2 3" key="1">
    <citation type="submission" date="2018-03" db="EMBL/GenBank/DDBJ databases">
        <title>The draft genome of Mesorhizobium soli JCM 19897.</title>
        <authorList>
            <person name="Li L."/>
            <person name="Liu L."/>
            <person name="Liang L."/>
            <person name="Wang T."/>
            <person name="Zhang X."/>
        </authorList>
    </citation>
    <scope>NUCLEOTIDE SEQUENCE [LARGE SCALE GENOMIC DNA]</scope>
    <source>
        <strain evidence="2 3">JCM 19897</strain>
    </source>
</reference>
<dbReference type="EMBL" id="PXYL01000028">
    <property type="protein sequence ID" value="PSJ53786.1"/>
    <property type="molecule type" value="Genomic_DNA"/>
</dbReference>
<feature type="domain" description="Glycosyltransferase 2-like" evidence="1">
    <location>
        <begin position="86"/>
        <end position="261"/>
    </location>
</feature>
<dbReference type="PANTHER" id="PTHR43685:SF2">
    <property type="entry name" value="GLYCOSYLTRANSFERASE 2-LIKE DOMAIN-CONTAINING PROTEIN"/>
    <property type="match status" value="1"/>
</dbReference>
<sequence length="429" mass="46406">MTISFRPIKVASVDLREPLRPISMVGSEHGDYGSVLCLIRAGAKPLRVIEFDVKEAVVSVAELRERIGEINLDEGEKLPLVTKRISIVIATRDRAESLARCLDSLCSQSLAAHEVIVVDNAPSSSQTADLVATRCQSDERIRYIREDVPGLGRAHNTGVSVATGDIILFTDDDVAVDRHWVAAIASNFQDSDVGCVTGLILPAELETRAQIWTELHGGFGKGVERRVFDLGSNRPKGSLFPFTAGQFGSGANMAFTMNALKSIGGFDPALGAGTLARGGDDLSSFYSVIIAGFKLVYEPAAIVWHYHRRSDEGMRRQAYGYGMGLGAYLTKIIIDNPSTALRLLRVLPAGLLHMVGPFAQKNQRLPDDYPRSLVWQERLGIVAGILGYLKSRTHARRIALRTPLPIYDAAGGGGPFKSSSGGRRGGRHG</sequence>
<dbReference type="InterPro" id="IPR050834">
    <property type="entry name" value="Glycosyltransf_2"/>
</dbReference>
<proteinExistence type="predicted"/>
<dbReference type="InterPro" id="IPR001173">
    <property type="entry name" value="Glyco_trans_2-like"/>
</dbReference>
<keyword evidence="3" id="KW-1185">Reference proteome</keyword>
<evidence type="ECO:0000259" key="1">
    <source>
        <dbReference type="Pfam" id="PF00535"/>
    </source>
</evidence>
<dbReference type="OrthoDB" id="153025at2"/>
<evidence type="ECO:0000313" key="2">
    <source>
        <dbReference type="EMBL" id="PSJ53786.1"/>
    </source>
</evidence>
<protein>
    <submittedName>
        <fullName evidence="2">Glycosyl transferase family 2</fullName>
    </submittedName>
</protein>
<dbReference type="RefSeq" id="WP_106727256.1">
    <property type="nucleotide sequence ID" value="NZ_PXYL01000028.1"/>
</dbReference>
<gene>
    <name evidence="2" type="ORF">C7I85_27860</name>
</gene>
<dbReference type="SUPFAM" id="SSF53448">
    <property type="entry name" value="Nucleotide-diphospho-sugar transferases"/>
    <property type="match status" value="1"/>
</dbReference>
<keyword evidence="2" id="KW-0808">Transferase</keyword>